<evidence type="ECO:0000256" key="4">
    <source>
        <dbReference type="ARBA" id="ARBA00022729"/>
    </source>
</evidence>
<dbReference type="InterPro" id="IPR001764">
    <property type="entry name" value="Glyco_hydro_3_N"/>
</dbReference>
<dbReference type="InterPro" id="IPR013783">
    <property type="entry name" value="Ig-like_fold"/>
</dbReference>
<comment type="similarity">
    <text evidence="2">Belongs to the glycosyl hydrolase 3 family.</text>
</comment>
<evidence type="ECO:0000256" key="2">
    <source>
        <dbReference type="ARBA" id="ARBA00005336"/>
    </source>
</evidence>
<accession>A0ABR3XDB6</accession>
<dbReference type="InterPro" id="IPR044993">
    <property type="entry name" value="BXL"/>
</dbReference>
<feature type="domain" description="Fibronectin type III-like" evidence="12">
    <location>
        <begin position="613"/>
        <end position="683"/>
    </location>
</feature>
<evidence type="ECO:0000256" key="10">
    <source>
        <dbReference type="ARBA" id="ARBA00024574"/>
    </source>
</evidence>
<evidence type="ECO:0000256" key="11">
    <source>
        <dbReference type="ARBA" id="ARBA00026107"/>
    </source>
</evidence>
<keyword evidence="6" id="KW-0325">Glycoprotein</keyword>
<evidence type="ECO:0000313" key="14">
    <source>
        <dbReference type="Proteomes" id="UP001586593"/>
    </source>
</evidence>
<keyword evidence="7" id="KW-0119">Carbohydrate metabolism</keyword>
<evidence type="ECO:0000259" key="12">
    <source>
        <dbReference type="SMART" id="SM01217"/>
    </source>
</evidence>
<keyword evidence="8" id="KW-0326">Glycosidase</keyword>
<dbReference type="SUPFAM" id="SSF52279">
    <property type="entry name" value="Beta-D-glucan exohydrolase, C-terminal domain"/>
    <property type="match status" value="1"/>
</dbReference>
<comment type="pathway">
    <text evidence="1">Glycan degradation; xylan degradation.</text>
</comment>
<dbReference type="Gene3D" id="3.40.50.1700">
    <property type="entry name" value="Glycoside hydrolase family 3 C-terminal domain"/>
    <property type="match status" value="1"/>
</dbReference>
<dbReference type="EMBL" id="JAZHXJ010000118">
    <property type="protein sequence ID" value="KAL1873614.1"/>
    <property type="molecule type" value="Genomic_DNA"/>
</dbReference>
<keyword evidence="9" id="KW-0624">Polysaccharide degradation</keyword>
<comment type="catalytic activity">
    <reaction evidence="10">
        <text>Hydrolysis of (1-&gt;4)-beta-D-xylans, to remove successive D-xylose residues from the non-reducing termini.</text>
        <dbReference type="EC" id="3.2.1.37"/>
    </reaction>
</comment>
<keyword evidence="5" id="KW-0378">Hydrolase</keyword>
<evidence type="ECO:0000256" key="5">
    <source>
        <dbReference type="ARBA" id="ARBA00022801"/>
    </source>
</evidence>
<evidence type="ECO:0000256" key="3">
    <source>
        <dbReference type="ARBA" id="ARBA00022651"/>
    </source>
</evidence>
<keyword evidence="4" id="KW-0732">Signal</keyword>
<organism evidence="13 14">
    <name type="scientific">Phialemonium thermophilum</name>
    <dbReference type="NCBI Taxonomy" id="223376"/>
    <lineage>
        <taxon>Eukaryota</taxon>
        <taxon>Fungi</taxon>
        <taxon>Dikarya</taxon>
        <taxon>Ascomycota</taxon>
        <taxon>Pezizomycotina</taxon>
        <taxon>Sordariomycetes</taxon>
        <taxon>Sordariomycetidae</taxon>
        <taxon>Cephalothecales</taxon>
        <taxon>Cephalothecaceae</taxon>
        <taxon>Phialemonium</taxon>
    </lineage>
</organism>
<dbReference type="InterPro" id="IPR002772">
    <property type="entry name" value="Glyco_hydro_3_C"/>
</dbReference>
<dbReference type="PANTHER" id="PTHR42721">
    <property type="entry name" value="SUGAR HYDROLASE-RELATED"/>
    <property type="match status" value="1"/>
</dbReference>
<dbReference type="InterPro" id="IPR017853">
    <property type="entry name" value="GH"/>
</dbReference>
<keyword evidence="3" id="KW-0858">Xylan degradation</keyword>
<dbReference type="PRINTS" id="PR00133">
    <property type="entry name" value="GLHYDRLASE3"/>
</dbReference>
<dbReference type="EC" id="3.2.1.37" evidence="11"/>
<name>A0ABR3XDB6_9PEZI</name>
<comment type="caution">
    <text evidence="13">The sequence shown here is derived from an EMBL/GenBank/DDBJ whole genome shotgun (WGS) entry which is preliminary data.</text>
</comment>
<dbReference type="PANTHER" id="PTHR42721:SF3">
    <property type="entry name" value="BETA-D-XYLOSIDASE 5-RELATED"/>
    <property type="match status" value="1"/>
</dbReference>
<dbReference type="Pfam" id="PF00933">
    <property type="entry name" value="Glyco_hydro_3"/>
    <property type="match status" value="1"/>
</dbReference>
<dbReference type="Gene3D" id="3.20.20.300">
    <property type="entry name" value="Glycoside hydrolase, family 3, N-terminal domain"/>
    <property type="match status" value="1"/>
</dbReference>
<evidence type="ECO:0000256" key="8">
    <source>
        <dbReference type="ARBA" id="ARBA00023295"/>
    </source>
</evidence>
<evidence type="ECO:0000256" key="9">
    <source>
        <dbReference type="ARBA" id="ARBA00023326"/>
    </source>
</evidence>
<dbReference type="Pfam" id="PF01915">
    <property type="entry name" value="Glyco_hydro_3_C"/>
    <property type="match status" value="1"/>
</dbReference>
<evidence type="ECO:0000256" key="1">
    <source>
        <dbReference type="ARBA" id="ARBA00004851"/>
    </source>
</evidence>
<gene>
    <name evidence="13" type="ORF">VTK73DRAFT_801</name>
</gene>
<dbReference type="Proteomes" id="UP001586593">
    <property type="component" value="Unassembled WGS sequence"/>
</dbReference>
<proteinExistence type="inferred from homology"/>
<evidence type="ECO:0000256" key="6">
    <source>
        <dbReference type="ARBA" id="ARBA00023180"/>
    </source>
</evidence>
<dbReference type="InterPro" id="IPR036881">
    <property type="entry name" value="Glyco_hydro_3_C_sf"/>
</dbReference>
<dbReference type="SUPFAM" id="SSF51445">
    <property type="entry name" value="(Trans)glycosidases"/>
    <property type="match status" value="1"/>
</dbReference>
<protein>
    <recommendedName>
        <fullName evidence="11">xylan 1,4-beta-xylosidase</fullName>
        <ecNumber evidence="11">3.2.1.37</ecNumber>
    </recommendedName>
</protein>
<dbReference type="SMART" id="SM01217">
    <property type="entry name" value="Fn3_like"/>
    <property type="match status" value="1"/>
</dbReference>
<evidence type="ECO:0000256" key="7">
    <source>
        <dbReference type="ARBA" id="ARBA00023277"/>
    </source>
</evidence>
<sequence>MANSDKLANLVNNAPGFTRLGLAAYQWWNEALHGVAHNRGNTWGGTFNAATQFPQAITTGAAFDDELIEQIGAAIGAECRAWANNGRSHLDFWTPNINPFRDPRWGRGHETPGEDALRNRKYAEAYVRGMQGNASTHRVIATCKHFAAYDLEGAGSTTRFNFDAKVSTQDLAEYYLPPFQGCARDAKAGSVMCSYNAVNGVPACANAYLMDTVLRGHWNWTDNNQYVVTDCDAVYYIGNANGGHRYKSSYAQAVGAAFEAGSDNICWASGGTAPDPAAAFNQKQFSQATLDRMMVRQYQGLISAGYFDGPSGHYRSLGASNTNTDSAKALALKAAEAGMVLLRNEGNFLPVNLTGLASSVAMIGFWANKADEMLGGYSGDPPFKHDPLTAAKGMGIAVNYANGPIAQANGDTSAAMAAAQNADVILYFGGIDNSVEKESGDRTSISWPAGQLALIQRLAALGKPVVVVKLGTHVDDTPLLALPNVKAILWAGYPGQDGGTAVLNIITGATAPAGRLPMTMYPSAYVNQAPVTNMALRPSGTYPGRTYRWYDGAVFPFGFGLHYTNFSVLPGKFPSTFSIQDLLASCDETYLDLCPFAPLPITVANTGVRSSDYVALAFVSGSFGPAPAPRKTLATYRRFHNVTAGSNQTASLTWTLGNLGRVDANGNRVLYPGNYTVLFDEPTTASISFTLAGTEVTLDRWPQPS</sequence>
<dbReference type="Gene3D" id="2.60.40.10">
    <property type="entry name" value="Immunoglobulins"/>
    <property type="match status" value="1"/>
</dbReference>
<evidence type="ECO:0000313" key="13">
    <source>
        <dbReference type="EMBL" id="KAL1873614.1"/>
    </source>
</evidence>
<dbReference type="InterPro" id="IPR036962">
    <property type="entry name" value="Glyco_hydro_3_N_sf"/>
</dbReference>
<keyword evidence="14" id="KW-1185">Reference proteome</keyword>
<dbReference type="InterPro" id="IPR026891">
    <property type="entry name" value="Fn3-like"/>
</dbReference>
<reference evidence="13 14" key="1">
    <citation type="journal article" date="2024" name="Commun. Biol.">
        <title>Comparative genomic analysis of thermophilic fungi reveals convergent evolutionary adaptations and gene losses.</title>
        <authorList>
            <person name="Steindorff A.S."/>
            <person name="Aguilar-Pontes M.V."/>
            <person name="Robinson A.J."/>
            <person name="Andreopoulos B."/>
            <person name="LaButti K."/>
            <person name="Kuo A."/>
            <person name="Mondo S."/>
            <person name="Riley R."/>
            <person name="Otillar R."/>
            <person name="Haridas S."/>
            <person name="Lipzen A."/>
            <person name="Grimwood J."/>
            <person name="Schmutz J."/>
            <person name="Clum A."/>
            <person name="Reid I.D."/>
            <person name="Moisan M.C."/>
            <person name="Butler G."/>
            <person name="Nguyen T.T.M."/>
            <person name="Dewar K."/>
            <person name="Conant G."/>
            <person name="Drula E."/>
            <person name="Henrissat B."/>
            <person name="Hansel C."/>
            <person name="Singer S."/>
            <person name="Hutchinson M.I."/>
            <person name="de Vries R.P."/>
            <person name="Natvig D.O."/>
            <person name="Powell A.J."/>
            <person name="Tsang A."/>
            <person name="Grigoriev I.V."/>
        </authorList>
    </citation>
    <scope>NUCLEOTIDE SEQUENCE [LARGE SCALE GENOMIC DNA]</scope>
    <source>
        <strain evidence="13 14">ATCC 24622</strain>
    </source>
</reference>